<dbReference type="EMBL" id="JACJTA010000051">
    <property type="protein sequence ID" value="MBD2606930.1"/>
    <property type="molecule type" value="Genomic_DNA"/>
</dbReference>
<evidence type="ECO:0000313" key="2">
    <source>
        <dbReference type="Proteomes" id="UP000660380"/>
    </source>
</evidence>
<evidence type="ECO:0000313" key="1">
    <source>
        <dbReference type="EMBL" id="MBD2606930.1"/>
    </source>
</evidence>
<protein>
    <submittedName>
        <fullName evidence="1">GAF domain-containing protein</fullName>
    </submittedName>
</protein>
<proteinExistence type="predicted"/>
<accession>A0ABR8GTY9</accession>
<dbReference type="InterPro" id="IPR029016">
    <property type="entry name" value="GAF-like_dom_sf"/>
</dbReference>
<dbReference type="Proteomes" id="UP000660380">
    <property type="component" value="Unassembled WGS sequence"/>
</dbReference>
<dbReference type="RefSeq" id="WP_051503209.1">
    <property type="nucleotide sequence ID" value="NZ_JACJTA010000051.1"/>
</dbReference>
<dbReference type="Gene3D" id="3.30.450.40">
    <property type="match status" value="1"/>
</dbReference>
<reference evidence="1 2" key="1">
    <citation type="journal article" date="2020" name="ISME J.">
        <title>Comparative genomics reveals insights into cyanobacterial evolution and habitat adaptation.</title>
        <authorList>
            <person name="Chen M.Y."/>
            <person name="Teng W.K."/>
            <person name="Zhao L."/>
            <person name="Hu C.X."/>
            <person name="Zhou Y.K."/>
            <person name="Han B.P."/>
            <person name="Song L.R."/>
            <person name="Shu W.S."/>
        </authorList>
    </citation>
    <scope>NUCLEOTIDE SEQUENCE [LARGE SCALE GENOMIC DNA]</scope>
    <source>
        <strain evidence="1 2">FACHB-248</strain>
    </source>
</reference>
<sequence>MTESIDITTTETSTISAIFTSLLKQVCEETQWEYGEVWLPKTDTILELNPAWYVSSRVKDNRQVAWAQFWYCSESFMLRLGEGLPGRVWETQTSEWIADVSAQSESYFLRNQIAKAFGAKAGFGIPIVERNILAIVVFFMSEVWEQDMEIIAATEVIVRQYAKCGAGTTLRNEDEH</sequence>
<gene>
    <name evidence="1" type="ORF">H6G81_20935</name>
</gene>
<name>A0ABR8GTY9_9CYAN</name>
<dbReference type="SUPFAM" id="SSF55781">
    <property type="entry name" value="GAF domain-like"/>
    <property type="match status" value="1"/>
</dbReference>
<comment type="caution">
    <text evidence="1">The sequence shown here is derived from an EMBL/GenBank/DDBJ whole genome shotgun (WGS) entry which is preliminary data.</text>
</comment>
<organism evidence="1 2">
    <name type="scientific">Scytonema hofmannii FACHB-248</name>
    <dbReference type="NCBI Taxonomy" id="1842502"/>
    <lineage>
        <taxon>Bacteria</taxon>
        <taxon>Bacillati</taxon>
        <taxon>Cyanobacteriota</taxon>
        <taxon>Cyanophyceae</taxon>
        <taxon>Nostocales</taxon>
        <taxon>Scytonemataceae</taxon>
        <taxon>Scytonema</taxon>
    </lineage>
</organism>
<keyword evidence="2" id="KW-1185">Reference proteome</keyword>